<dbReference type="CDD" id="cd04847">
    <property type="entry name" value="Peptidases_S8_Subtilisin_like_2"/>
    <property type="match status" value="1"/>
</dbReference>
<dbReference type="RefSeq" id="WP_005683828.1">
    <property type="nucleotide sequence ID" value="NZ_ADNC01000027.1"/>
</dbReference>
<sequence length="422" mass="48169">MIKWKKVFKGVLLSVEHNKIIPKSSRINTIFSGKNSNQKIVGIKYNESKSKHIITYYLDIKYIIETINSLKDVSNILKKFFPSGINSIKFKELKSLNIIFSKSLKNLSRFKGILVDISCIESFKIILYDKKPDNNILTFFKTEVDLNTLLKEIGIVTYNGSILDQTVFLKPNELEKVFKEIPYLVSMSTKDTNEFFYNNTTLTLAPVIKIPDPENEPIIGVIDTLFDTSVYFNKWVEYVDCVDLNLPRNQSDYEHGTGVSSLIVDGETLNPWLADGCGRFRVKHFGVLTGSKFSSFAIVKNIKEIVATNKEIKVWNLSLGSNNEINDNFISFEGAALDKIQEEYDVIFIISGTNAYKNNDKKIRSPADSINSVVVNSVNENKDSSDYSRRGIVLSFFLNQMFHIMEDQIKNRLAFVLEMDKN</sequence>
<organism evidence="2 3">
    <name type="scientific">Mycoplasmopsis alligatoris A21JP2</name>
    <dbReference type="NCBI Taxonomy" id="747682"/>
    <lineage>
        <taxon>Bacteria</taxon>
        <taxon>Bacillati</taxon>
        <taxon>Mycoplasmatota</taxon>
        <taxon>Mycoplasmoidales</taxon>
        <taxon>Metamycoplasmataceae</taxon>
        <taxon>Mycoplasmopsis</taxon>
    </lineage>
</organism>
<dbReference type="STRING" id="747682.MALL_0445"/>
<dbReference type="Proteomes" id="UP000004757">
    <property type="component" value="Unassembled WGS sequence"/>
</dbReference>
<evidence type="ECO:0000259" key="1">
    <source>
        <dbReference type="Pfam" id="PF00082"/>
    </source>
</evidence>
<reference evidence="2 3" key="1">
    <citation type="submission" date="2010-03" db="EMBL/GenBank/DDBJ databases">
        <authorList>
            <person name="Glass J.I."/>
            <person name="Benders G.A."/>
            <person name="Durkin A.S."/>
            <person name="Farmerie W.G."/>
            <person name="Hlavinka K."/>
            <person name="Hostetler J."/>
            <person name="Jackson J."/>
            <person name="May M.A."/>
            <person name="Miller R.H."/>
            <person name="Paralanov V."/>
            <person name="Radune D."/>
            <person name="Szczypinski B."/>
            <person name="Brown D.R."/>
        </authorList>
    </citation>
    <scope>NUCLEOTIDE SEQUENCE [LARGE SCALE GENOMIC DNA]</scope>
    <source>
        <strain evidence="2 3">A21JP2</strain>
    </source>
</reference>
<dbReference type="InterPro" id="IPR036852">
    <property type="entry name" value="Peptidase_S8/S53_dom_sf"/>
</dbReference>
<evidence type="ECO:0000313" key="2">
    <source>
        <dbReference type="EMBL" id="EFF41208.1"/>
    </source>
</evidence>
<dbReference type="InterPro" id="IPR000209">
    <property type="entry name" value="Peptidase_S8/S53_dom"/>
</dbReference>
<dbReference type="AlphaFoldDB" id="D4XWI5"/>
<feature type="domain" description="Peptidase S8/S53" evidence="1">
    <location>
        <begin position="217"/>
        <end position="394"/>
    </location>
</feature>
<dbReference type="GO" id="GO:0006508">
    <property type="term" value="P:proteolysis"/>
    <property type="evidence" value="ECO:0007669"/>
    <property type="project" value="InterPro"/>
</dbReference>
<dbReference type="Gene3D" id="3.40.50.200">
    <property type="entry name" value="Peptidase S8/S53 domain"/>
    <property type="match status" value="1"/>
</dbReference>
<evidence type="ECO:0000313" key="3">
    <source>
        <dbReference type="Proteomes" id="UP000004757"/>
    </source>
</evidence>
<accession>D4XWI5</accession>
<gene>
    <name evidence="2" type="ORF">MALL_0445</name>
</gene>
<dbReference type="SUPFAM" id="SSF52743">
    <property type="entry name" value="Subtilisin-like"/>
    <property type="match status" value="1"/>
</dbReference>
<name>D4XWI5_9BACT</name>
<dbReference type="eggNOG" id="COG1404">
    <property type="taxonomic scope" value="Bacteria"/>
</dbReference>
<proteinExistence type="predicted"/>
<dbReference type="InterPro" id="IPR034074">
    <property type="entry name" value="Y4bN_pept_dom"/>
</dbReference>
<comment type="caution">
    <text evidence="2">The sequence shown here is derived from an EMBL/GenBank/DDBJ whole genome shotgun (WGS) entry which is preliminary data.</text>
</comment>
<protein>
    <recommendedName>
        <fullName evidence="1">Peptidase S8/S53 domain-containing protein</fullName>
    </recommendedName>
</protein>
<dbReference type="GO" id="GO:0004252">
    <property type="term" value="F:serine-type endopeptidase activity"/>
    <property type="evidence" value="ECO:0007669"/>
    <property type="project" value="InterPro"/>
</dbReference>
<dbReference type="EMBL" id="ADNC01000027">
    <property type="protein sequence ID" value="EFF41208.1"/>
    <property type="molecule type" value="Genomic_DNA"/>
</dbReference>
<dbReference type="Pfam" id="PF00082">
    <property type="entry name" value="Peptidase_S8"/>
    <property type="match status" value="1"/>
</dbReference>
<keyword evidence="3" id="KW-1185">Reference proteome</keyword>